<gene>
    <name evidence="2" type="ORF">AWW66_15505</name>
</gene>
<name>A0A136PRM8_9ACTN</name>
<evidence type="ECO:0000313" key="3">
    <source>
        <dbReference type="Proteomes" id="UP000070620"/>
    </source>
</evidence>
<feature type="region of interest" description="Disordered" evidence="1">
    <location>
        <begin position="17"/>
        <end position="67"/>
    </location>
</feature>
<proteinExistence type="predicted"/>
<sequence>MPAGTVPTAGRTLRLGGADAVGRADTGPDALVGGPGKLGLRHRNAAGRPATARSAGPSPVGAVRAVV</sequence>
<keyword evidence="3" id="KW-1185">Reference proteome</keyword>
<evidence type="ECO:0000256" key="1">
    <source>
        <dbReference type="SAM" id="MobiDB-lite"/>
    </source>
</evidence>
<organism evidence="2 3">
    <name type="scientific">Micromonospora rosaria</name>
    <dbReference type="NCBI Taxonomy" id="47874"/>
    <lineage>
        <taxon>Bacteria</taxon>
        <taxon>Bacillati</taxon>
        <taxon>Actinomycetota</taxon>
        <taxon>Actinomycetes</taxon>
        <taxon>Micromonosporales</taxon>
        <taxon>Micromonosporaceae</taxon>
        <taxon>Micromonospora</taxon>
    </lineage>
</organism>
<accession>A0A136PRM8</accession>
<protein>
    <submittedName>
        <fullName evidence="2">Uncharacterized protein</fullName>
    </submittedName>
</protein>
<reference evidence="2 3" key="1">
    <citation type="submission" date="2016-01" db="EMBL/GenBank/DDBJ databases">
        <title>Whole genome sequence and analysis of Micromonospora rosaria DSM 803, which can produce antibacterial substance rosamicin.</title>
        <authorList>
            <person name="Yang H."/>
            <person name="He X."/>
            <person name="Zhu D."/>
        </authorList>
    </citation>
    <scope>NUCLEOTIDE SEQUENCE [LARGE SCALE GENOMIC DNA]</scope>
    <source>
        <strain evidence="2 3">DSM 803</strain>
    </source>
</reference>
<dbReference type="Proteomes" id="UP000070620">
    <property type="component" value="Unassembled WGS sequence"/>
</dbReference>
<dbReference type="EMBL" id="LRQV01000050">
    <property type="protein sequence ID" value="KXK61110.1"/>
    <property type="molecule type" value="Genomic_DNA"/>
</dbReference>
<evidence type="ECO:0000313" key="2">
    <source>
        <dbReference type="EMBL" id="KXK61110.1"/>
    </source>
</evidence>
<comment type="caution">
    <text evidence="2">The sequence shown here is derived from an EMBL/GenBank/DDBJ whole genome shotgun (WGS) entry which is preliminary data.</text>
</comment>
<dbReference type="AlphaFoldDB" id="A0A136PRM8"/>